<organism evidence="13 14">
    <name type="scientific">Marasmiellus scandens</name>
    <dbReference type="NCBI Taxonomy" id="2682957"/>
    <lineage>
        <taxon>Eukaryota</taxon>
        <taxon>Fungi</taxon>
        <taxon>Dikarya</taxon>
        <taxon>Basidiomycota</taxon>
        <taxon>Agaricomycotina</taxon>
        <taxon>Agaricomycetes</taxon>
        <taxon>Agaricomycetidae</taxon>
        <taxon>Agaricales</taxon>
        <taxon>Marasmiineae</taxon>
        <taxon>Omphalotaceae</taxon>
        <taxon>Marasmiellus</taxon>
    </lineage>
</organism>
<dbReference type="InterPro" id="IPR002401">
    <property type="entry name" value="Cyt_P450_E_grp-I"/>
</dbReference>
<comment type="cofactor">
    <cofactor evidence="1">
        <name>heme</name>
        <dbReference type="ChEBI" id="CHEBI:30413"/>
    </cofactor>
</comment>
<evidence type="ECO:0008006" key="15">
    <source>
        <dbReference type="Google" id="ProtNLM"/>
    </source>
</evidence>
<keyword evidence="14" id="KW-1185">Reference proteome</keyword>
<dbReference type="PRINTS" id="PR00463">
    <property type="entry name" value="EP450I"/>
</dbReference>
<evidence type="ECO:0000256" key="3">
    <source>
        <dbReference type="ARBA" id="ARBA00004721"/>
    </source>
</evidence>
<keyword evidence="10" id="KW-0408">Iron</keyword>
<evidence type="ECO:0000256" key="8">
    <source>
        <dbReference type="ARBA" id="ARBA00022989"/>
    </source>
</evidence>
<evidence type="ECO:0000313" key="14">
    <source>
        <dbReference type="Proteomes" id="UP001498398"/>
    </source>
</evidence>
<dbReference type="EMBL" id="JBANRG010000032">
    <property type="protein sequence ID" value="KAK7451142.1"/>
    <property type="molecule type" value="Genomic_DNA"/>
</dbReference>
<reference evidence="13 14" key="1">
    <citation type="submission" date="2024-01" db="EMBL/GenBank/DDBJ databases">
        <title>A draft genome for the cacao thread blight pathogen Marasmiellus scandens.</title>
        <authorList>
            <person name="Baruah I.K."/>
            <person name="Leung J."/>
            <person name="Bukari Y."/>
            <person name="Amoako-Attah I."/>
            <person name="Meinhardt L.W."/>
            <person name="Bailey B.A."/>
            <person name="Cohen S.P."/>
        </authorList>
    </citation>
    <scope>NUCLEOTIDE SEQUENCE [LARGE SCALE GENOMIC DNA]</scope>
    <source>
        <strain evidence="13 14">GH-19</strain>
    </source>
</reference>
<comment type="pathway">
    <text evidence="3">Secondary metabolite biosynthesis; terpenoid biosynthesis.</text>
</comment>
<accession>A0ABR1J5A9</accession>
<dbReference type="InterPro" id="IPR036396">
    <property type="entry name" value="Cyt_P450_sf"/>
</dbReference>
<evidence type="ECO:0000256" key="6">
    <source>
        <dbReference type="ARBA" id="ARBA00022692"/>
    </source>
</evidence>
<evidence type="ECO:0000256" key="9">
    <source>
        <dbReference type="ARBA" id="ARBA00023002"/>
    </source>
</evidence>
<keyword evidence="5" id="KW-0349">Heme</keyword>
<keyword evidence="7" id="KW-0479">Metal-binding</keyword>
<evidence type="ECO:0000256" key="1">
    <source>
        <dbReference type="ARBA" id="ARBA00001971"/>
    </source>
</evidence>
<dbReference type="PANTHER" id="PTHR24305:SF166">
    <property type="entry name" value="CYTOCHROME P450 12A4, MITOCHONDRIAL-RELATED"/>
    <property type="match status" value="1"/>
</dbReference>
<evidence type="ECO:0000256" key="5">
    <source>
        <dbReference type="ARBA" id="ARBA00022617"/>
    </source>
</evidence>
<keyword evidence="11" id="KW-0503">Monooxygenase</keyword>
<evidence type="ECO:0000256" key="11">
    <source>
        <dbReference type="ARBA" id="ARBA00023033"/>
    </source>
</evidence>
<comment type="caution">
    <text evidence="13">The sequence shown here is derived from an EMBL/GenBank/DDBJ whole genome shotgun (WGS) entry which is preliminary data.</text>
</comment>
<dbReference type="SUPFAM" id="SSF48264">
    <property type="entry name" value="Cytochrome P450"/>
    <property type="match status" value="1"/>
</dbReference>
<dbReference type="Gene3D" id="1.10.630.10">
    <property type="entry name" value="Cytochrome P450"/>
    <property type="match status" value="1"/>
</dbReference>
<dbReference type="PRINTS" id="PR00385">
    <property type="entry name" value="P450"/>
</dbReference>
<keyword evidence="9" id="KW-0560">Oxidoreductase</keyword>
<evidence type="ECO:0000256" key="10">
    <source>
        <dbReference type="ARBA" id="ARBA00023004"/>
    </source>
</evidence>
<keyword evidence="12" id="KW-0472">Membrane</keyword>
<proteinExistence type="inferred from homology"/>
<dbReference type="PANTHER" id="PTHR24305">
    <property type="entry name" value="CYTOCHROME P450"/>
    <property type="match status" value="1"/>
</dbReference>
<evidence type="ECO:0000256" key="4">
    <source>
        <dbReference type="ARBA" id="ARBA00010617"/>
    </source>
</evidence>
<gene>
    <name evidence="13" type="ORF">VKT23_012819</name>
</gene>
<evidence type="ECO:0000313" key="13">
    <source>
        <dbReference type="EMBL" id="KAK7451142.1"/>
    </source>
</evidence>
<comment type="similarity">
    <text evidence="4">Belongs to the cytochrome P450 family.</text>
</comment>
<dbReference type="InterPro" id="IPR050121">
    <property type="entry name" value="Cytochrome_P450_monoxygenase"/>
</dbReference>
<name>A0ABR1J5A9_9AGAR</name>
<sequence length="278" mass="31597">MTRWLSKLTLDVIGESAFGYKFGALSEDDNILSSLLRHLFDDSAGPGLSKTTMLFRSLREQLPFDPTFFNPFNPETPLVLTKEDKRFGAWLDAAKNAARDILKRKEQSEYEMKEGDKDILSVIVRSNTSQDPKKRLDDNETLSQVATIILAGHETTSNTTAWLFYELSRHPEHQQRILEELDIVKKRKLEAGEDEALTAHDYDSMPFFNACIKEALRLYPIAFNIFRTSDRDDVIPLSEPIVSASGDKLAEIPVKKGQRILIDVSGYNRQAILYLPVD</sequence>
<keyword evidence="8" id="KW-1133">Transmembrane helix</keyword>
<evidence type="ECO:0000256" key="7">
    <source>
        <dbReference type="ARBA" id="ARBA00022723"/>
    </source>
</evidence>
<dbReference type="Pfam" id="PF00067">
    <property type="entry name" value="p450"/>
    <property type="match status" value="1"/>
</dbReference>
<evidence type="ECO:0000256" key="12">
    <source>
        <dbReference type="ARBA" id="ARBA00023136"/>
    </source>
</evidence>
<dbReference type="Proteomes" id="UP001498398">
    <property type="component" value="Unassembled WGS sequence"/>
</dbReference>
<protein>
    <recommendedName>
        <fullName evidence="15">Cytochrome P450</fullName>
    </recommendedName>
</protein>
<keyword evidence="6" id="KW-0812">Transmembrane</keyword>
<evidence type="ECO:0000256" key="2">
    <source>
        <dbReference type="ARBA" id="ARBA00004370"/>
    </source>
</evidence>
<dbReference type="InterPro" id="IPR001128">
    <property type="entry name" value="Cyt_P450"/>
</dbReference>
<comment type="subcellular location">
    <subcellularLocation>
        <location evidence="2">Membrane</location>
    </subcellularLocation>
</comment>